<dbReference type="STRING" id="419481.SAMN05216233_105137"/>
<evidence type="ECO:0000256" key="1">
    <source>
        <dbReference type="ARBA" id="ARBA00004370"/>
    </source>
</evidence>
<keyword evidence="8" id="KW-1185">Reference proteome</keyword>
<dbReference type="InterPro" id="IPR050519">
    <property type="entry name" value="Glycosyltransf_28_UgtP"/>
</dbReference>
<evidence type="ECO:0000259" key="6">
    <source>
        <dbReference type="Pfam" id="PF06925"/>
    </source>
</evidence>
<comment type="subcellular location">
    <subcellularLocation>
        <location evidence="1">Membrane</location>
    </subcellularLocation>
</comment>
<dbReference type="Proteomes" id="UP000198870">
    <property type="component" value="Unassembled WGS sequence"/>
</dbReference>
<reference evidence="7 8" key="1">
    <citation type="submission" date="2016-10" db="EMBL/GenBank/DDBJ databases">
        <authorList>
            <person name="de Groot N.N."/>
        </authorList>
    </citation>
    <scope>NUCLEOTIDE SEQUENCE [LARGE SCALE GENOMIC DNA]</scope>
    <source>
        <strain evidence="7 8">AA1</strain>
    </source>
</reference>
<organism evidence="7 8">
    <name type="scientific">Desulfoluna spongiiphila</name>
    <dbReference type="NCBI Taxonomy" id="419481"/>
    <lineage>
        <taxon>Bacteria</taxon>
        <taxon>Pseudomonadati</taxon>
        <taxon>Thermodesulfobacteriota</taxon>
        <taxon>Desulfobacteria</taxon>
        <taxon>Desulfobacterales</taxon>
        <taxon>Desulfolunaceae</taxon>
        <taxon>Desulfoluna</taxon>
    </lineage>
</organism>
<dbReference type="EMBL" id="FMUX01000005">
    <property type="protein sequence ID" value="SCY21265.1"/>
    <property type="molecule type" value="Genomic_DNA"/>
</dbReference>
<proteinExistence type="inferred from homology"/>
<dbReference type="Pfam" id="PF04101">
    <property type="entry name" value="Glyco_tran_28_C"/>
    <property type="match status" value="1"/>
</dbReference>
<dbReference type="PANTHER" id="PTHR43025:SF3">
    <property type="entry name" value="MONOGALACTOSYLDIACYLGLYCEROL SYNTHASE 1, CHLOROPLASTIC"/>
    <property type="match status" value="1"/>
</dbReference>
<gene>
    <name evidence="7" type="ORF">SAMN05216233_105137</name>
</gene>
<feature type="domain" description="Glycosyl transferase family 28 C-terminal" evidence="5">
    <location>
        <begin position="239"/>
        <end position="356"/>
    </location>
</feature>
<dbReference type="GO" id="GO:0016020">
    <property type="term" value="C:membrane"/>
    <property type="evidence" value="ECO:0007669"/>
    <property type="project" value="UniProtKB-SubCell"/>
</dbReference>
<protein>
    <submittedName>
        <fullName evidence="7">Monogalactosyldiacylglycerol synthase</fullName>
    </submittedName>
</protein>
<dbReference type="GO" id="GO:0016758">
    <property type="term" value="F:hexosyltransferase activity"/>
    <property type="evidence" value="ECO:0007669"/>
    <property type="project" value="InterPro"/>
</dbReference>
<dbReference type="InterPro" id="IPR007235">
    <property type="entry name" value="Glyco_trans_28_C"/>
</dbReference>
<evidence type="ECO:0000313" key="8">
    <source>
        <dbReference type="Proteomes" id="UP000198870"/>
    </source>
</evidence>
<evidence type="ECO:0000259" key="5">
    <source>
        <dbReference type="Pfam" id="PF04101"/>
    </source>
</evidence>
<dbReference type="PANTHER" id="PTHR43025">
    <property type="entry name" value="MONOGALACTOSYLDIACYLGLYCEROL SYNTHASE"/>
    <property type="match status" value="1"/>
</dbReference>
<name>A0A1G5E327_9BACT</name>
<dbReference type="GO" id="GO:0009247">
    <property type="term" value="P:glycolipid biosynthetic process"/>
    <property type="evidence" value="ECO:0007669"/>
    <property type="project" value="InterPro"/>
</dbReference>
<evidence type="ECO:0000256" key="2">
    <source>
        <dbReference type="ARBA" id="ARBA00006962"/>
    </source>
</evidence>
<evidence type="ECO:0000256" key="4">
    <source>
        <dbReference type="ARBA" id="ARBA00022679"/>
    </source>
</evidence>
<dbReference type="RefSeq" id="WP_092210307.1">
    <property type="nucleotide sequence ID" value="NZ_FMUX01000005.1"/>
</dbReference>
<dbReference type="SUPFAM" id="SSF53756">
    <property type="entry name" value="UDP-Glycosyltransferase/glycogen phosphorylase"/>
    <property type="match status" value="1"/>
</dbReference>
<dbReference type="AlphaFoldDB" id="A0A1G5E327"/>
<dbReference type="InterPro" id="IPR009695">
    <property type="entry name" value="Diacylglyc_glucosyltr_N"/>
</dbReference>
<evidence type="ECO:0000256" key="3">
    <source>
        <dbReference type="ARBA" id="ARBA00022676"/>
    </source>
</evidence>
<feature type="domain" description="Diacylglycerol glucosyltransferase N-terminal" evidence="6">
    <location>
        <begin position="18"/>
        <end position="187"/>
    </location>
</feature>
<accession>A0A1G5E327</accession>
<sequence length="384" mass="42495">MGKKRKLLVISVSIGSGHVRAAEAIRKTALRHCPELDVVHLDAMDYVSGAFRKAYKESYLKIIERHPSLWGYMFSKSDRAEDDDSKMKKVRLAFERLSSRALMDEIERVNPDGVLCTHFLPAGLISRKIRKGRMKIPCWVQVTDFDVHGLWFQHRMDGYFVACEEASWKLEAFGIDPSNIHITGIPIVPPFTMAQDKEACAAELGIALEKPTVLMMSGGEGLGDMLTLTERMLKADPLCQIIALAGKNEALFLALTRLSESSGGRLIPMGFTNTIERMMAVSDIAVTKPGGLTSSECLAMALPMIIISPIPGQEERNADYLLEHGAAHKALDVTSLEHKLKRLMDRPDIMRGMKEKAGQIARPDAAAHVLDIVCEALERDADPS</sequence>
<keyword evidence="3" id="KW-0328">Glycosyltransferase</keyword>
<dbReference type="Gene3D" id="3.40.50.2000">
    <property type="entry name" value="Glycogen Phosphorylase B"/>
    <property type="match status" value="1"/>
</dbReference>
<dbReference type="Pfam" id="PF06925">
    <property type="entry name" value="MGDG_synth"/>
    <property type="match status" value="1"/>
</dbReference>
<keyword evidence="4" id="KW-0808">Transferase</keyword>
<comment type="similarity">
    <text evidence="2">Belongs to the glycosyltransferase 28 family.</text>
</comment>
<dbReference type="OrthoDB" id="9810950at2"/>
<evidence type="ECO:0000313" key="7">
    <source>
        <dbReference type="EMBL" id="SCY21265.1"/>
    </source>
</evidence>